<reference evidence="5" key="1">
    <citation type="submission" date="2016-01" db="EMBL/GenBank/DDBJ databases">
        <title>Draft genome of Chromobacterium sp. F49.</title>
        <authorList>
            <person name="Hong K.W."/>
        </authorList>
    </citation>
    <scope>NUCLEOTIDE SEQUENCE [LARGE SCALE GENOMIC DNA]</scope>
    <source>
        <strain evidence="5">CN3</strain>
    </source>
</reference>
<organism evidence="4 5">
    <name type="scientific">Sphingomonas hankookensis</name>
    <dbReference type="NCBI Taxonomy" id="563996"/>
    <lineage>
        <taxon>Bacteria</taxon>
        <taxon>Pseudomonadati</taxon>
        <taxon>Pseudomonadota</taxon>
        <taxon>Alphaproteobacteria</taxon>
        <taxon>Sphingomonadales</taxon>
        <taxon>Sphingomonadaceae</taxon>
        <taxon>Sphingomonas</taxon>
    </lineage>
</organism>
<dbReference type="SMART" id="SM00267">
    <property type="entry name" value="GGDEF"/>
    <property type="match status" value="1"/>
</dbReference>
<dbReference type="Proteomes" id="UP000076609">
    <property type="component" value="Unassembled WGS sequence"/>
</dbReference>
<evidence type="ECO:0000313" key="5">
    <source>
        <dbReference type="Proteomes" id="UP000076609"/>
    </source>
</evidence>
<accession>A0ABR5YER8</accession>
<gene>
    <name evidence="4" type="ORF">AVT10_10490</name>
</gene>
<dbReference type="NCBIfam" id="TIGR00254">
    <property type="entry name" value="GGDEF"/>
    <property type="match status" value="1"/>
</dbReference>
<dbReference type="InterPro" id="IPR000160">
    <property type="entry name" value="GGDEF_dom"/>
</dbReference>
<evidence type="ECO:0000256" key="1">
    <source>
        <dbReference type="ARBA" id="ARBA00012528"/>
    </source>
</evidence>
<dbReference type="PROSITE" id="PS50887">
    <property type="entry name" value="GGDEF"/>
    <property type="match status" value="1"/>
</dbReference>
<dbReference type="PANTHER" id="PTHR45138">
    <property type="entry name" value="REGULATORY COMPONENTS OF SENSORY TRANSDUCTION SYSTEM"/>
    <property type="match status" value="1"/>
</dbReference>
<comment type="catalytic activity">
    <reaction evidence="2">
        <text>2 GTP = 3',3'-c-di-GMP + 2 diphosphate</text>
        <dbReference type="Rhea" id="RHEA:24898"/>
        <dbReference type="ChEBI" id="CHEBI:33019"/>
        <dbReference type="ChEBI" id="CHEBI:37565"/>
        <dbReference type="ChEBI" id="CHEBI:58805"/>
        <dbReference type="EC" id="2.7.7.65"/>
    </reaction>
</comment>
<dbReference type="EMBL" id="LQQO01000005">
    <property type="protein sequence ID" value="KZE17745.1"/>
    <property type="molecule type" value="Genomic_DNA"/>
</dbReference>
<dbReference type="InterPro" id="IPR050469">
    <property type="entry name" value="Diguanylate_Cyclase"/>
</dbReference>
<dbReference type="InterPro" id="IPR029787">
    <property type="entry name" value="Nucleotide_cyclase"/>
</dbReference>
<dbReference type="CDD" id="cd01949">
    <property type="entry name" value="GGDEF"/>
    <property type="match status" value="1"/>
</dbReference>
<dbReference type="Gene3D" id="3.30.70.270">
    <property type="match status" value="1"/>
</dbReference>
<dbReference type="EC" id="2.7.7.65" evidence="1"/>
<protein>
    <recommendedName>
        <fullName evidence="1">diguanylate cyclase</fullName>
        <ecNumber evidence="1">2.7.7.65</ecNumber>
    </recommendedName>
</protein>
<evidence type="ECO:0000313" key="4">
    <source>
        <dbReference type="EMBL" id="KZE17745.1"/>
    </source>
</evidence>
<dbReference type="InterPro" id="IPR043128">
    <property type="entry name" value="Rev_trsase/Diguanyl_cyclase"/>
</dbReference>
<name>A0ABR5YER8_9SPHN</name>
<dbReference type="Pfam" id="PF00990">
    <property type="entry name" value="GGDEF"/>
    <property type="match status" value="1"/>
</dbReference>
<comment type="caution">
    <text evidence="4">The sequence shown here is derived from an EMBL/GenBank/DDBJ whole genome shotgun (WGS) entry which is preliminary data.</text>
</comment>
<feature type="domain" description="GGDEF" evidence="3">
    <location>
        <begin position="147"/>
        <end position="277"/>
    </location>
</feature>
<evidence type="ECO:0000256" key="2">
    <source>
        <dbReference type="ARBA" id="ARBA00034247"/>
    </source>
</evidence>
<dbReference type="PANTHER" id="PTHR45138:SF9">
    <property type="entry name" value="DIGUANYLATE CYCLASE DGCM-RELATED"/>
    <property type="match status" value="1"/>
</dbReference>
<evidence type="ECO:0000259" key="3">
    <source>
        <dbReference type="PROSITE" id="PS50887"/>
    </source>
</evidence>
<sequence>MRIEFDQARNALAFLQYHRLEPSAVNYQTALVHLSRSYHPLYEEVVAAVDDAQLTDAKFAELAKVHASGIADWARNGGVAAPDPSVAERLSTTEQGLAALREQVAALTARIEAGGVGVVDAEHDELTKALNQTGARRVLDQVATGDQRYVLLMFGIDRLVGINREYGNSVGDNILNAFASKLANTFPEHEAIRWAGNEFIVAIPGQTMTAVRARAEEALQLLERRKFKLRESGEAIGTVTASAAMVSDQGNDIEWVIEEARAKLQGAMLSGGNRVAV</sequence>
<dbReference type="RefSeq" id="WP_066688785.1">
    <property type="nucleotide sequence ID" value="NZ_CP117025.1"/>
</dbReference>
<proteinExistence type="predicted"/>
<keyword evidence="5" id="KW-1185">Reference proteome</keyword>
<dbReference type="SUPFAM" id="SSF55073">
    <property type="entry name" value="Nucleotide cyclase"/>
    <property type="match status" value="1"/>
</dbReference>